<keyword evidence="1" id="KW-1133">Transmembrane helix</keyword>
<feature type="transmembrane region" description="Helical" evidence="1">
    <location>
        <begin position="132"/>
        <end position="151"/>
    </location>
</feature>
<protein>
    <submittedName>
        <fullName evidence="2">Uncharacterized protein</fullName>
    </submittedName>
</protein>
<gene>
    <name evidence="2" type="ORF">DB32_008070</name>
</gene>
<dbReference type="KEGG" id="samy:DB32_008070"/>
<sequence length="157" mass="15602">MPGALDVHDLIRAAVAITIAAAAAAHEGRTRTIPSSLSLPPIALGFALVVVDGRLGATIGGLVLSAFAALVLLGTRRLAGGGAPLAIALGACVGLTPALYAWIAAVILTFAVTGLHARVYPDAADACRPTLLSSRIALVAITVGVAVDLALQARTPA</sequence>
<feature type="transmembrane region" description="Helical" evidence="1">
    <location>
        <begin position="55"/>
        <end position="73"/>
    </location>
</feature>
<dbReference type="Gene3D" id="1.20.120.1220">
    <property type="match status" value="1"/>
</dbReference>
<dbReference type="STRING" id="927083.DB32_008070"/>
<keyword evidence="1" id="KW-0812">Transmembrane</keyword>
<reference evidence="2 3" key="1">
    <citation type="submission" date="2015-03" db="EMBL/GenBank/DDBJ databases">
        <title>Genome assembly of Sandaracinus amylolyticus DSM 53668.</title>
        <authorList>
            <person name="Sharma G."/>
            <person name="Subramanian S."/>
        </authorList>
    </citation>
    <scope>NUCLEOTIDE SEQUENCE [LARGE SCALE GENOMIC DNA]</scope>
    <source>
        <strain evidence="2 3">DSM 53668</strain>
    </source>
</reference>
<accession>A0A0F6W9P0</accession>
<evidence type="ECO:0000313" key="3">
    <source>
        <dbReference type="Proteomes" id="UP000034883"/>
    </source>
</evidence>
<dbReference type="RefSeq" id="WP_053237839.1">
    <property type="nucleotide sequence ID" value="NZ_CP011125.1"/>
</dbReference>
<dbReference type="AlphaFoldDB" id="A0A0F6W9P0"/>
<keyword evidence="3" id="KW-1185">Reference proteome</keyword>
<dbReference type="EMBL" id="CP011125">
    <property type="protein sequence ID" value="AKF10921.1"/>
    <property type="molecule type" value="Genomic_DNA"/>
</dbReference>
<organism evidence="2 3">
    <name type="scientific">Sandaracinus amylolyticus</name>
    <dbReference type="NCBI Taxonomy" id="927083"/>
    <lineage>
        <taxon>Bacteria</taxon>
        <taxon>Pseudomonadati</taxon>
        <taxon>Myxococcota</taxon>
        <taxon>Polyangia</taxon>
        <taxon>Polyangiales</taxon>
        <taxon>Sandaracinaceae</taxon>
        <taxon>Sandaracinus</taxon>
    </lineage>
</organism>
<evidence type="ECO:0000313" key="2">
    <source>
        <dbReference type="EMBL" id="AKF10921.1"/>
    </source>
</evidence>
<evidence type="ECO:0000256" key="1">
    <source>
        <dbReference type="SAM" id="Phobius"/>
    </source>
</evidence>
<name>A0A0F6W9P0_9BACT</name>
<keyword evidence="1" id="KW-0472">Membrane</keyword>
<feature type="transmembrane region" description="Helical" evidence="1">
    <location>
        <begin position="85"/>
        <end position="112"/>
    </location>
</feature>
<proteinExistence type="predicted"/>
<dbReference type="Proteomes" id="UP000034883">
    <property type="component" value="Chromosome"/>
</dbReference>